<dbReference type="Proteomes" id="UP000008206">
    <property type="component" value="Plasmid Cy782202"/>
</dbReference>
<gene>
    <name evidence="1" type="ordered locus">Cyan7822_6571</name>
</gene>
<dbReference type="HOGENOM" id="CLU_2301150_0_0_3"/>
<sequence>MSQNLLMEQARCARIPSVRLLPYLHLGFRFVRHQCFPWLVLAISPLKLLFASGVERTHEQVRYFNAIARIDFVGVYGLLDDLLW</sequence>
<dbReference type="OrthoDB" id="573966at2"/>
<accession>E0UN00</accession>
<organism evidence="1 2">
    <name type="scientific">Gloeothece verrucosa (strain PCC 7822)</name>
    <name type="common">Cyanothece sp. (strain PCC 7822)</name>
    <dbReference type="NCBI Taxonomy" id="497965"/>
    <lineage>
        <taxon>Bacteria</taxon>
        <taxon>Bacillati</taxon>
        <taxon>Cyanobacteriota</taxon>
        <taxon>Cyanophyceae</taxon>
        <taxon>Oscillatoriophycideae</taxon>
        <taxon>Chroococcales</taxon>
        <taxon>Aphanothecaceae</taxon>
        <taxon>Gloeothece</taxon>
        <taxon>Gloeothece verrucosa</taxon>
    </lineage>
</organism>
<protein>
    <submittedName>
        <fullName evidence="1">Uncharacterized protein</fullName>
    </submittedName>
</protein>
<dbReference type="EMBL" id="CP002200">
    <property type="protein sequence ID" value="ADN18330.1"/>
    <property type="molecule type" value="Genomic_DNA"/>
</dbReference>
<dbReference type="AlphaFoldDB" id="E0UN00"/>
<keyword evidence="2" id="KW-1185">Reference proteome</keyword>
<proteinExistence type="predicted"/>
<evidence type="ECO:0000313" key="1">
    <source>
        <dbReference type="EMBL" id="ADN18330.1"/>
    </source>
</evidence>
<keyword evidence="1" id="KW-0614">Plasmid</keyword>
<geneLocation type="plasmid" evidence="1 2">
    <name>Cy782202</name>
</geneLocation>
<evidence type="ECO:0000313" key="2">
    <source>
        <dbReference type="Proteomes" id="UP000008206"/>
    </source>
</evidence>
<reference evidence="2" key="1">
    <citation type="journal article" date="2011" name="MBio">
        <title>Novel metabolic attributes of the genus Cyanothece, comprising a group of unicellular nitrogen-fixing Cyanobacteria.</title>
        <authorList>
            <person name="Bandyopadhyay A."/>
            <person name="Elvitigala T."/>
            <person name="Welsh E."/>
            <person name="Stockel J."/>
            <person name="Liberton M."/>
            <person name="Min H."/>
            <person name="Sherman L.A."/>
            <person name="Pakrasi H.B."/>
        </authorList>
    </citation>
    <scope>NUCLEOTIDE SEQUENCE [LARGE SCALE GENOMIC DNA]</scope>
    <source>
        <strain evidence="2">PCC 7822</strain>
        <plasmid evidence="2">Cy782202</plasmid>
    </source>
</reference>
<dbReference type="KEGG" id="cyj:Cyan7822_6571"/>
<name>E0UN00_GLOV7</name>